<dbReference type="Gene3D" id="3.40.190.150">
    <property type="entry name" value="Bordetella uptake gene, domain 1"/>
    <property type="match status" value="1"/>
</dbReference>
<dbReference type="EMBL" id="NEVK01000008">
    <property type="protein sequence ID" value="OZI16589.1"/>
    <property type="molecule type" value="Genomic_DNA"/>
</dbReference>
<feature type="signal peptide" evidence="2">
    <location>
        <begin position="1"/>
        <end position="24"/>
    </location>
</feature>
<evidence type="ECO:0000313" key="3">
    <source>
        <dbReference type="EMBL" id="OZI16589.1"/>
    </source>
</evidence>
<dbReference type="RefSeq" id="WP_026639547.1">
    <property type="nucleotide sequence ID" value="NZ_NEVI01000023.1"/>
</dbReference>
<gene>
    <name evidence="3" type="ORF">CAL19_18110</name>
</gene>
<comment type="similarity">
    <text evidence="1">Belongs to the UPF0065 (bug) family.</text>
</comment>
<accession>A0A261QUW2</accession>
<comment type="caution">
    <text evidence="3">The sequence shown here is derived from an EMBL/GenBank/DDBJ whole genome shotgun (WGS) entry which is preliminary data.</text>
</comment>
<dbReference type="InterPro" id="IPR042100">
    <property type="entry name" value="Bug_dom1"/>
</dbReference>
<dbReference type="CDD" id="cd13578">
    <property type="entry name" value="PBP2_Bug27"/>
    <property type="match status" value="1"/>
</dbReference>
<keyword evidence="4" id="KW-1185">Reference proteome</keyword>
<evidence type="ECO:0000256" key="2">
    <source>
        <dbReference type="SAM" id="SignalP"/>
    </source>
</evidence>
<dbReference type="AlphaFoldDB" id="A0A261QUW2"/>
<dbReference type="InterPro" id="IPR005064">
    <property type="entry name" value="BUG"/>
</dbReference>
<evidence type="ECO:0000256" key="1">
    <source>
        <dbReference type="ARBA" id="ARBA00006987"/>
    </source>
</evidence>
<sequence length="325" mass="33785">MTISTTRRALIALMTAAVVAPAAAQTSYPNKPVTIVVPFSVGGSTDLVARLIGDQLGNALGQPAIVTNRTGGGGIVGWSNVARAQPDGYTVLTTEMSFAIAPGLVPKLPFDAKKDFSHITTAVQVPHVLVVNPDVPAKTVQELIDLAKQKPGGLFYGSGGNGTNTHLAAELFKDAAGNLDIVHVPYKGAGAVLADLMGGQVQMLITSLPTALPHIQSGKLRALMIAGDKRSAALPDVPSAPEVGLPRMDIKFWIGFAAPAGTPQDAIQKLNEAITATLRLPATQERVGQMGLESIGNTPAEATALVDAEMARWADVVKQRGIKVD</sequence>
<proteinExistence type="inferred from homology"/>
<keyword evidence="2" id="KW-0732">Signal</keyword>
<dbReference type="OrthoDB" id="8841189at2"/>
<dbReference type="Pfam" id="PF03401">
    <property type="entry name" value="TctC"/>
    <property type="match status" value="1"/>
</dbReference>
<dbReference type="Gene3D" id="3.40.190.10">
    <property type="entry name" value="Periplasmic binding protein-like II"/>
    <property type="match status" value="1"/>
</dbReference>
<organism evidence="3 4">
    <name type="scientific">Bordetella genomosp. 7</name>
    <dbReference type="NCBI Taxonomy" id="1416805"/>
    <lineage>
        <taxon>Bacteria</taxon>
        <taxon>Pseudomonadati</taxon>
        <taxon>Pseudomonadota</taxon>
        <taxon>Betaproteobacteria</taxon>
        <taxon>Burkholderiales</taxon>
        <taxon>Alcaligenaceae</taxon>
        <taxon>Bordetella</taxon>
    </lineage>
</organism>
<feature type="chain" id="PRO_5012695265" description="LacI family transcriptional regulator" evidence="2">
    <location>
        <begin position="25"/>
        <end position="325"/>
    </location>
</feature>
<reference evidence="4" key="1">
    <citation type="submission" date="2017-05" db="EMBL/GenBank/DDBJ databases">
        <title>Complete and WGS of Bordetella genogroups.</title>
        <authorList>
            <person name="Spilker T."/>
            <person name="Lipuma J."/>
        </authorList>
    </citation>
    <scope>NUCLEOTIDE SEQUENCE [LARGE SCALE GENOMIC DNA]</scope>
    <source>
        <strain evidence="4">AU18089</strain>
    </source>
</reference>
<evidence type="ECO:0008006" key="5">
    <source>
        <dbReference type="Google" id="ProtNLM"/>
    </source>
</evidence>
<dbReference type="SUPFAM" id="SSF53850">
    <property type="entry name" value="Periplasmic binding protein-like II"/>
    <property type="match status" value="1"/>
</dbReference>
<dbReference type="PANTHER" id="PTHR42928">
    <property type="entry name" value="TRICARBOXYLATE-BINDING PROTEIN"/>
    <property type="match status" value="1"/>
</dbReference>
<name>A0A261QUW2_9BORD</name>
<evidence type="ECO:0000313" key="4">
    <source>
        <dbReference type="Proteomes" id="UP000216947"/>
    </source>
</evidence>
<dbReference type="Proteomes" id="UP000216947">
    <property type="component" value="Unassembled WGS sequence"/>
</dbReference>
<dbReference type="PANTHER" id="PTHR42928:SF5">
    <property type="entry name" value="BLR1237 PROTEIN"/>
    <property type="match status" value="1"/>
</dbReference>
<protein>
    <recommendedName>
        <fullName evidence="5">LacI family transcriptional regulator</fullName>
    </recommendedName>
</protein>
<dbReference type="PIRSF" id="PIRSF017082">
    <property type="entry name" value="YflP"/>
    <property type="match status" value="1"/>
</dbReference>